<dbReference type="RefSeq" id="XP_067545197.1">
    <property type="nucleotide sequence ID" value="XM_067687489.1"/>
</dbReference>
<accession>A0A177EIP5</accession>
<dbReference type="VEuPathDB" id="MicrosporidiaDB:NEDG_00071"/>
<name>A0A177EIP5_9MICR</name>
<organism evidence="2 3">
    <name type="scientific">Nematocida displodere</name>
    <dbReference type="NCBI Taxonomy" id="1805483"/>
    <lineage>
        <taxon>Eukaryota</taxon>
        <taxon>Fungi</taxon>
        <taxon>Fungi incertae sedis</taxon>
        <taxon>Microsporidia</taxon>
        <taxon>Nematocida</taxon>
    </lineage>
</organism>
<keyword evidence="1" id="KW-0472">Membrane</keyword>
<reference evidence="2 3" key="1">
    <citation type="submission" date="2016-02" db="EMBL/GenBank/DDBJ databases">
        <title>Discovery of a natural microsporidian pathogen with a broad tissue tropism in Caenorhabditis elegans.</title>
        <authorList>
            <person name="Luallen R.J."/>
            <person name="Reinke A.W."/>
            <person name="Tong L."/>
            <person name="Botts M.R."/>
            <person name="Felix M.-A."/>
            <person name="Troemel E.R."/>
        </authorList>
    </citation>
    <scope>NUCLEOTIDE SEQUENCE [LARGE SCALE GENOMIC DNA]</scope>
    <source>
        <strain evidence="2 3">JUm2807</strain>
    </source>
</reference>
<comment type="caution">
    <text evidence="2">The sequence shown here is derived from an EMBL/GenBank/DDBJ whole genome shotgun (WGS) entry which is preliminary data.</text>
</comment>
<keyword evidence="1" id="KW-0812">Transmembrane</keyword>
<dbReference type="AlphaFoldDB" id="A0A177EIP5"/>
<evidence type="ECO:0000256" key="1">
    <source>
        <dbReference type="SAM" id="Phobius"/>
    </source>
</evidence>
<keyword evidence="1" id="KW-1133">Transmembrane helix</keyword>
<dbReference type="GeneID" id="93646421"/>
<gene>
    <name evidence="2" type="ORF">NEDG_00071</name>
</gene>
<dbReference type="OrthoDB" id="273257at2759"/>
<feature type="transmembrane region" description="Helical" evidence="1">
    <location>
        <begin position="54"/>
        <end position="78"/>
    </location>
</feature>
<dbReference type="Proteomes" id="UP000185944">
    <property type="component" value="Unassembled WGS sequence"/>
</dbReference>
<protein>
    <submittedName>
        <fullName evidence="2">Uncharacterized protein</fullName>
    </submittedName>
</protein>
<dbReference type="EMBL" id="LTDL01000014">
    <property type="protein sequence ID" value="OAG31596.1"/>
    <property type="molecule type" value="Genomic_DNA"/>
</dbReference>
<evidence type="ECO:0000313" key="2">
    <source>
        <dbReference type="EMBL" id="OAG31596.1"/>
    </source>
</evidence>
<sequence>MSQNNKTSQHGVDNEELSPCILNIDSTTATIDIECDRQPEITCVSLLNMMVTPFFVFAFICICLVFIIAMFGSVVEVLSMPDSPNSGLVSNDATPPAGLYP</sequence>
<keyword evidence="3" id="KW-1185">Reference proteome</keyword>
<evidence type="ECO:0000313" key="3">
    <source>
        <dbReference type="Proteomes" id="UP000185944"/>
    </source>
</evidence>
<proteinExistence type="predicted"/>